<gene>
    <name evidence="1" type="ORF">ACFO0G_19200</name>
</gene>
<protein>
    <recommendedName>
        <fullName evidence="3">SMI1/KNR4 family protein</fullName>
    </recommendedName>
</protein>
<proteinExistence type="predicted"/>
<comment type="caution">
    <text evidence="1">The sequence shown here is derived from an EMBL/GenBank/DDBJ whole genome shotgun (WGS) entry which is preliminary data.</text>
</comment>
<dbReference type="EMBL" id="JBHSDQ010000012">
    <property type="protein sequence ID" value="MFC4398225.1"/>
    <property type="molecule type" value="Genomic_DNA"/>
</dbReference>
<evidence type="ECO:0000313" key="1">
    <source>
        <dbReference type="EMBL" id="MFC4398225.1"/>
    </source>
</evidence>
<organism evidence="1 2">
    <name type="scientific">Arthrobacter sedimenti</name>
    <dbReference type="NCBI Taxonomy" id="2694931"/>
    <lineage>
        <taxon>Bacteria</taxon>
        <taxon>Bacillati</taxon>
        <taxon>Actinomycetota</taxon>
        <taxon>Actinomycetes</taxon>
        <taxon>Micrococcales</taxon>
        <taxon>Micrococcaceae</taxon>
        <taxon>Arthrobacter</taxon>
    </lineage>
</organism>
<name>A0ABV8WQI9_9MICC</name>
<dbReference type="RefSeq" id="WP_376979591.1">
    <property type="nucleotide sequence ID" value="NZ_JBHSDQ010000012.1"/>
</dbReference>
<sequence>MENDISGALDSFRAFEEPRHGVGTNPFKLGCSLADPAPHDEIEKTWRGDVPTELHWLWLTSRTVRLFEDVEYGQWGLVLLSPEQAAARTIEFYDTYPDDAVRGDIVIGEFLGDLELLVLSGDGEGVLVALPLDPRAHWYRVAPSLTEALTKYRTALGSKYWEDVASA</sequence>
<accession>A0ABV8WQI9</accession>
<evidence type="ECO:0008006" key="3">
    <source>
        <dbReference type="Google" id="ProtNLM"/>
    </source>
</evidence>
<keyword evidence="2" id="KW-1185">Reference proteome</keyword>
<reference evidence="2" key="1">
    <citation type="journal article" date="2019" name="Int. J. Syst. Evol. Microbiol.">
        <title>The Global Catalogue of Microorganisms (GCM) 10K type strain sequencing project: providing services to taxonomists for standard genome sequencing and annotation.</title>
        <authorList>
            <consortium name="The Broad Institute Genomics Platform"/>
            <consortium name="The Broad Institute Genome Sequencing Center for Infectious Disease"/>
            <person name="Wu L."/>
            <person name="Ma J."/>
        </authorList>
    </citation>
    <scope>NUCLEOTIDE SEQUENCE [LARGE SCALE GENOMIC DNA]</scope>
    <source>
        <strain evidence="2">PJ61</strain>
    </source>
</reference>
<dbReference type="Proteomes" id="UP001595778">
    <property type="component" value="Unassembled WGS sequence"/>
</dbReference>
<evidence type="ECO:0000313" key="2">
    <source>
        <dbReference type="Proteomes" id="UP001595778"/>
    </source>
</evidence>